<evidence type="ECO:0000256" key="1">
    <source>
        <dbReference type="ARBA" id="ARBA00004141"/>
    </source>
</evidence>
<dbReference type="Gene3D" id="1.25.60.10">
    <property type="entry name" value="MgtE N-terminal domain-like"/>
    <property type="match status" value="1"/>
</dbReference>
<dbReference type="EMBL" id="JACJHX010000002">
    <property type="protein sequence ID" value="MBA9025813.1"/>
    <property type="molecule type" value="Genomic_DNA"/>
</dbReference>
<keyword evidence="3 9" id="KW-0813">Transport</keyword>
<dbReference type="InterPro" id="IPR006669">
    <property type="entry name" value="MgtE_transporter"/>
</dbReference>
<gene>
    <name evidence="11" type="ORF">HNP81_001096</name>
</gene>
<proteinExistence type="inferred from homology"/>
<comment type="caution">
    <text evidence="11">The sequence shown here is derived from an EMBL/GenBank/DDBJ whole genome shotgun (WGS) entry which is preliminary data.</text>
</comment>
<keyword evidence="5 9" id="KW-0460">Magnesium</keyword>
<keyword evidence="6 9" id="KW-1133">Transmembrane helix</keyword>
<dbReference type="InterPro" id="IPR006668">
    <property type="entry name" value="Mg_transptr_MgtE_intracell_dom"/>
</dbReference>
<evidence type="ECO:0000256" key="9">
    <source>
        <dbReference type="RuleBase" id="RU362011"/>
    </source>
</evidence>
<evidence type="ECO:0000313" key="12">
    <source>
        <dbReference type="Proteomes" id="UP000626697"/>
    </source>
</evidence>
<dbReference type="SUPFAM" id="SSF158791">
    <property type="entry name" value="MgtE N-terminal domain-like"/>
    <property type="match status" value="1"/>
</dbReference>
<dbReference type="InterPro" id="IPR036739">
    <property type="entry name" value="SLC41_membr_dom_sf"/>
</dbReference>
<accession>A0ABR6CMC0</accession>
<dbReference type="SMART" id="SM00924">
    <property type="entry name" value="MgtE_N"/>
    <property type="match status" value="1"/>
</dbReference>
<reference evidence="11 12" key="1">
    <citation type="submission" date="2020-08" db="EMBL/GenBank/DDBJ databases">
        <title>Genomic Encyclopedia of Type Strains, Phase IV (KMG-IV): sequencing the most valuable type-strain genomes for metagenomic binning, comparative biology and taxonomic classification.</title>
        <authorList>
            <person name="Goeker M."/>
        </authorList>
    </citation>
    <scope>NUCLEOTIDE SEQUENCE [LARGE SCALE GENOMIC DNA]</scope>
    <source>
        <strain evidence="11 12">DSM 105481</strain>
    </source>
</reference>
<dbReference type="CDD" id="cd04606">
    <property type="entry name" value="CBS_pair_Mg_transporter"/>
    <property type="match status" value="1"/>
</dbReference>
<dbReference type="Proteomes" id="UP000626697">
    <property type="component" value="Unassembled WGS sequence"/>
</dbReference>
<organism evidence="11 12">
    <name type="scientific">Peribacillus huizhouensis</name>
    <dbReference type="NCBI Taxonomy" id="1501239"/>
    <lineage>
        <taxon>Bacteria</taxon>
        <taxon>Bacillati</taxon>
        <taxon>Bacillota</taxon>
        <taxon>Bacilli</taxon>
        <taxon>Bacillales</taxon>
        <taxon>Bacillaceae</taxon>
        <taxon>Peribacillus</taxon>
    </lineage>
</organism>
<dbReference type="PANTHER" id="PTHR43773:SF1">
    <property type="entry name" value="MAGNESIUM TRANSPORTER MGTE"/>
    <property type="match status" value="1"/>
</dbReference>
<evidence type="ECO:0000256" key="5">
    <source>
        <dbReference type="ARBA" id="ARBA00022842"/>
    </source>
</evidence>
<dbReference type="Pfam" id="PF00571">
    <property type="entry name" value="CBS"/>
    <property type="match status" value="2"/>
</dbReference>
<dbReference type="InterPro" id="IPR006667">
    <property type="entry name" value="SLC41_membr_dom"/>
</dbReference>
<dbReference type="PROSITE" id="PS51371">
    <property type="entry name" value="CBS"/>
    <property type="match status" value="2"/>
</dbReference>
<dbReference type="Gene3D" id="1.10.357.20">
    <property type="entry name" value="SLC41 divalent cation transporters, integral membrane domain"/>
    <property type="match status" value="1"/>
</dbReference>
<feature type="domain" description="CBS" evidence="10">
    <location>
        <begin position="150"/>
        <end position="213"/>
    </location>
</feature>
<feature type="transmembrane region" description="Helical" evidence="9">
    <location>
        <begin position="296"/>
        <end position="316"/>
    </location>
</feature>
<dbReference type="NCBIfam" id="TIGR00400">
    <property type="entry name" value="mgtE"/>
    <property type="match status" value="1"/>
</dbReference>
<evidence type="ECO:0000256" key="7">
    <source>
        <dbReference type="ARBA" id="ARBA00023136"/>
    </source>
</evidence>
<dbReference type="Pfam" id="PF01769">
    <property type="entry name" value="MgtE"/>
    <property type="match status" value="1"/>
</dbReference>
<name>A0ABR6CMC0_9BACI</name>
<feature type="transmembrane region" description="Helical" evidence="9">
    <location>
        <begin position="370"/>
        <end position="391"/>
    </location>
</feature>
<evidence type="ECO:0000256" key="3">
    <source>
        <dbReference type="ARBA" id="ARBA00022448"/>
    </source>
</evidence>
<keyword evidence="9" id="KW-0479">Metal-binding</keyword>
<protein>
    <recommendedName>
        <fullName evidence="9">Magnesium transporter MgtE</fullName>
    </recommendedName>
</protein>
<comment type="similarity">
    <text evidence="2 9">Belongs to the SLC41A transporter family.</text>
</comment>
<keyword evidence="9" id="KW-1003">Cell membrane</keyword>
<keyword evidence="7 9" id="KW-0472">Membrane</keyword>
<dbReference type="InterPro" id="IPR000644">
    <property type="entry name" value="CBS_dom"/>
</dbReference>
<dbReference type="PANTHER" id="PTHR43773">
    <property type="entry name" value="MAGNESIUM TRANSPORTER MGTE"/>
    <property type="match status" value="1"/>
</dbReference>
<evidence type="ECO:0000313" key="11">
    <source>
        <dbReference type="EMBL" id="MBA9025813.1"/>
    </source>
</evidence>
<feature type="transmembrane region" description="Helical" evidence="9">
    <location>
        <begin position="397"/>
        <end position="424"/>
    </location>
</feature>
<comment type="function">
    <text evidence="9">Acts as a magnesium transporter.</text>
</comment>
<keyword evidence="8" id="KW-0129">CBS domain</keyword>
<dbReference type="SUPFAM" id="SSF161093">
    <property type="entry name" value="MgtE membrane domain-like"/>
    <property type="match status" value="1"/>
</dbReference>
<keyword evidence="12" id="KW-1185">Reference proteome</keyword>
<dbReference type="Pfam" id="PF03448">
    <property type="entry name" value="MgtE_N"/>
    <property type="match status" value="1"/>
</dbReference>
<feature type="transmembrane region" description="Helical" evidence="9">
    <location>
        <begin position="328"/>
        <end position="349"/>
    </location>
</feature>
<dbReference type="Gene3D" id="3.10.580.10">
    <property type="entry name" value="CBS-domain"/>
    <property type="match status" value="1"/>
</dbReference>
<dbReference type="SMART" id="SM00116">
    <property type="entry name" value="CBS"/>
    <property type="match status" value="2"/>
</dbReference>
<feature type="transmembrane region" description="Helical" evidence="9">
    <location>
        <begin position="436"/>
        <end position="458"/>
    </location>
</feature>
<comment type="subunit">
    <text evidence="9">Homodimer.</text>
</comment>
<dbReference type="SUPFAM" id="SSF54631">
    <property type="entry name" value="CBS-domain pair"/>
    <property type="match status" value="1"/>
</dbReference>
<evidence type="ECO:0000259" key="10">
    <source>
        <dbReference type="PROSITE" id="PS51371"/>
    </source>
</evidence>
<sequence>MLLNKGVAITLIKDMTEDQITLQIIKVLKEGKNKDFQAILEELQPYDIARIFEGLPEKHHTRFLLFLTKEQIAELIQELEKVHQLIILTKLGIEKSGQVMDLMENDDLASLLENLSPDKIEELLSGMEQEESKIVQHIMNYPPETAGRIMTNRFVWIKQHYTVRDSVDKLKIFAEFSETINYLYVINDDKKLVGVVSYRDLILSDEYEKIQDIMYSRVIAVSASADQEEVARVIERYDFLAVPVVENNHELVGIVTVDDIIDVVIKEANEDIEKLSASGKSIDFDTKAHVAAYRRLPWLILLLFIGLVSGTIISSFEETLSKVVALAFFMPMIAGMTGNTGTQSLAVVVRGLATSDTDRGAVAKLILRELIVGLIIGITCGILISIIAYIWQGNPVLGLVVGSSLIMTLIIGTLAGTIIPLILYKFNIDPAVASGPLITTLNDILSLLIYFGIATMFISKLM</sequence>
<evidence type="ECO:0000256" key="4">
    <source>
        <dbReference type="ARBA" id="ARBA00022692"/>
    </source>
</evidence>
<evidence type="ECO:0000256" key="2">
    <source>
        <dbReference type="ARBA" id="ARBA00009749"/>
    </source>
</evidence>
<evidence type="ECO:0000256" key="8">
    <source>
        <dbReference type="PROSITE-ProRule" id="PRU00703"/>
    </source>
</evidence>
<dbReference type="InterPro" id="IPR046342">
    <property type="entry name" value="CBS_dom_sf"/>
</dbReference>
<dbReference type="InterPro" id="IPR038076">
    <property type="entry name" value="MgtE_N_sf"/>
</dbReference>
<comment type="subcellular location">
    <subcellularLocation>
        <location evidence="9">Cell membrane</location>
        <topology evidence="9">Multi-pass membrane protein</topology>
    </subcellularLocation>
    <subcellularLocation>
        <location evidence="1">Membrane</location>
        <topology evidence="1">Multi-pass membrane protein</topology>
    </subcellularLocation>
</comment>
<keyword evidence="4 9" id="KW-0812">Transmembrane</keyword>
<feature type="domain" description="CBS" evidence="10">
    <location>
        <begin position="214"/>
        <end position="272"/>
    </location>
</feature>
<evidence type="ECO:0000256" key="6">
    <source>
        <dbReference type="ARBA" id="ARBA00022989"/>
    </source>
</evidence>